<dbReference type="OrthoDB" id="9814800at2"/>
<evidence type="ECO:0000256" key="3">
    <source>
        <dbReference type="SAM" id="SignalP"/>
    </source>
</evidence>
<dbReference type="InterPro" id="IPR051829">
    <property type="entry name" value="Multiheme_Cytochr_ET"/>
</dbReference>
<dbReference type="GO" id="GO:0016491">
    <property type="term" value="F:oxidoreductase activity"/>
    <property type="evidence" value="ECO:0007669"/>
    <property type="project" value="TreeGrafter"/>
</dbReference>
<dbReference type="AlphaFoldDB" id="A0A3S3S9G7"/>
<feature type="signal peptide" evidence="3">
    <location>
        <begin position="1"/>
        <end position="32"/>
    </location>
</feature>
<dbReference type="RefSeq" id="WP_128200598.1">
    <property type="nucleotide sequence ID" value="NZ_SACT01000009.1"/>
</dbReference>
<gene>
    <name evidence="4" type="ORF">ENE75_21685</name>
</gene>
<keyword evidence="1 3" id="KW-0732">Signal</keyword>
<dbReference type="Gene3D" id="3.90.10.10">
    <property type="entry name" value="Cytochrome C3"/>
    <property type="match status" value="9"/>
</dbReference>
<evidence type="ECO:0000313" key="4">
    <source>
        <dbReference type="EMBL" id="RVT48963.1"/>
    </source>
</evidence>
<evidence type="ECO:0000256" key="2">
    <source>
        <dbReference type="SAM" id="MobiDB-lite"/>
    </source>
</evidence>
<organism evidence="4 5">
    <name type="scientific">Rubrivivax albus</name>
    <dbReference type="NCBI Taxonomy" id="2499835"/>
    <lineage>
        <taxon>Bacteria</taxon>
        <taxon>Pseudomonadati</taxon>
        <taxon>Pseudomonadota</taxon>
        <taxon>Betaproteobacteria</taxon>
        <taxon>Burkholderiales</taxon>
        <taxon>Sphaerotilaceae</taxon>
        <taxon>Rubrivivax</taxon>
    </lineage>
</organism>
<feature type="chain" id="PRO_5018605740" evidence="3">
    <location>
        <begin position="33"/>
        <end position="982"/>
    </location>
</feature>
<comment type="caution">
    <text evidence="4">The sequence shown here is derived from an EMBL/GenBank/DDBJ whole genome shotgun (WGS) entry which is preliminary data.</text>
</comment>
<reference evidence="4 5" key="1">
    <citation type="submission" date="2019-01" db="EMBL/GenBank/DDBJ databases">
        <authorList>
            <person name="Chen W.-M."/>
        </authorList>
    </citation>
    <scope>NUCLEOTIDE SEQUENCE [LARGE SCALE GENOMIC DNA]</scope>
    <source>
        <strain evidence="4 5">ICH-3</strain>
    </source>
</reference>
<feature type="region of interest" description="Disordered" evidence="2">
    <location>
        <begin position="952"/>
        <end position="982"/>
    </location>
</feature>
<sequence length="982" mass="100957">MTTRIRPTFTLWRWILVLILLSTSGVAMPALAQTGATSSFDHLATGFPLQDAHARARCESCHQGGVLRGTPRDCASCHAPGRRLSAGNTVMPPTHLPTQQTCDSCHGTSTFSGARFRHIGVVPGTCQTCHNGVITEGKTAQHIPTTASCDSCHRSNAWLPARGFDHAGVVPGTCQTCHNGSRATGKNAQHIPTGTASSCDSCHGSTSRWTPTRFDHTQTLVSGQCASCHNGAFPPADGKPGNHVPYTAVPVTAAANCDGCHKNGTTSWTGARVHANYSIGNSCASCHSGAYPDAVGKPTDALHAGVTGNCESCHKSTSNWGSARVDHSTFNAATNCASCHNGSAATGKPGTHIPTGAASCYSCHGTTGWTPTTWNHTQVPVTAQCASCHNGAFPPADGKPATHVPYTAVPVTAAANCDGCHKNGTTSWTGARVHANYSIGNSCASCHSGAYPDAVGKPTDALHAGVTGNCESCHKSTSNWSSARVDHSTFNAATNCASCHNGSAATGKPGTHIPTGAASCYSCHGTTGWTPTTWNHTQVPVTAQCASCHNGAFPPADGKPATHVPYTAVPVTAAANCDGCHKNGTTSWTGARVHANYSIGNSCASCHSGAYPDAVGKPTDALHAGVTGNCESCHKSTSNWSSVRVDHSTFNAATNCASCHNGSAATGKPGTHIPTGAASCYSCHGTTGWTPTTWNHTQVPVTAQCASCHSGAFPPADGKPATHVPYTAVPVTAAANCDGCHKNGTTSWTGARVHANYSIGNSCATCHSGAYPDATGKPNNALHATVTGNCESCHKSTSSWSNVNFAHSPANAVGTGTCDTCHNGSTATGKPANHIPVPVGTARCDSCHRSQTSWTASVTMNHGVVTTASCKSCHGGAFAGAGATAKPSNHIPEVQLLAGASMDCKACHTSTTSWGGMRMNHNNSQGNGAGWCKACHDRSTAWLGDMEKKSLTHERSTGVTDCSQSGCHRPLGREGTPYSRWE</sequence>
<evidence type="ECO:0000313" key="5">
    <source>
        <dbReference type="Proteomes" id="UP000288178"/>
    </source>
</evidence>
<evidence type="ECO:0000256" key="1">
    <source>
        <dbReference type="ARBA" id="ARBA00022729"/>
    </source>
</evidence>
<dbReference type="PANTHER" id="PTHR35038">
    <property type="entry name" value="DISSIMILATORY SULFITE REDUCTASE SIRA"/>
    <property type="match status" value="1"/>
</dbReference>
<name>A0A3S3S9G7_9BURK</name>
<dbReference type="SUPFAM" id="SSF48695">
    <property type="entry name" value="Multiheme cytochromes"/>
    <property type="match status" value="3"/>
</dbReference>
<feature type="compositionally biased region" description="Polar residues" evidence="2">
    <location>
        <begin position="957"/>
        <end position="966"/>
    </location>
</feature>
<accession>A0A3S3S9G7</accession>
<protein>
    <submittedName>
        <fullName evidence="4">Uncharacterized protein</fullName>
    </submittedName>
</protein>
<dbReference type="InterPro" id="IPR036280">
    <property type="entry name" value="Multihaem_cyt_sf"/>
</dbReference>
<dbReference type="Gene3D" id="1.10.720.180">
    <property type="match status" value="1"/>
</dbReference>
<proteinExistence type="predicted"/>
<dbReference type="PANTHER" id="PTHR35038:SF6">
    <property type="entry name" value="SURFACE LOCALIZED DECAHEME CYTOCHROME C LIPOPROTEIN"/>
    <property type="match status" value="1"/>
</dbReference>
<dbReference type="Proteomes" id="UP000288178">
    <property type="component" value="Unassembled WGS sequence"/>
</dbReference>
<dbReference type="EMBL" id="SACT01000009">
    <property type="protein sequence ID" value="RVT48963.1"/>
    <property type="molecule type" value="Genomic_DNA"/>
</dbReference>
<keyword evidence="5" id="KW-1185">Reference proteome</keyword>